<name>A0AAD7K4B5_9AGAR</name>
<dbReference type="Proteomes" id="UP001215280">
    <property type="component" value="Unassembled WGS sequence"/>
</dbReference>
<evidence type="ECO:0000313" key="1">
    <source>
        <dbReference type="EMBL" id="KAJ7776890.1"/>
    </source>
</evidence>
<dbReference type="InterPro" id="IPR032675">
    <property type="entry name" value="LRR_dom_sf"/>
</dbReference>
<dbReference type="EMBL" id="JARJLG010000011">
    <property type="protein sequence ID" value="KAJ7776890.1"/>
    <property type="molecule type" value="Genomic_DNA"/>
</dbReference>
<dbReference type="Gene3D" id="3.80.10.10">
    <property type="entry name" value="Ribonuclease Inhibitor"/>
    <property type="match status" value="1"/>
</dbReference>
<evidence type="ECO:0008006" key="3">
    <source>
        <dbReference type="Google" id="ProtNLM"/>
    </source>
</evidence>
<reference evidence="1" key="1">
    <citation type="submission" date="2023-03" db="EMBL/GenBank/DDBJ databases">
        <title>Massive genome expansion in bonnet fungi (Mycena s.s.) driven by repeated elements and novel gene families across ecological guilds.</title>
        <authorList>
            <consortium name="Lawrence Berkeley National Laboratory"/>
            <person name="Harder C.B."/>
            <person name="Miyauchi S."/>
            <person name="Viragh M."/>
            <person name="Kuo A."/>
            <person name="Thoen E."/>
            <person name="Andreopoulos B."/>
            <person name="Lu D."/>
            <person name="Skrede I."/>
            <person name="Drula E."/>
            <person name="Henrissat B."/>
            <person name="Morin E."/>
            <person name="Kohler A."/>
            <person name="Barry K."/>
            <person name="LaButti K."/>
            <person name="Morin E."/>
            <person name="Salamov A."/>
            <person name="Lipzen A."/>
            <person name="Mereny Z."/>
            <person name="Hegedus B."/>
            <person name="Baldrian P."/>
            <person name="Stursova M."/>
            <person name="Weitz H."/>
            <person name="Taylor A."/>
            <person name="Grigoriev I.V."/>
            <person name="Nagy L.G."/>
            <person name="Martin F."/>
            <person name="Kauserud H."/>
        </authorList>
    </citation>
    <scope>NUCLEOTIDE SEQUENCE</scope>
    <source>
        <strain evidence="1">CBHHK188m</strain>
    </source>
</reference>
<evidence type="ECO:0000313" key="2">
    <source>
        <dbReference type="Proteomes" id="UP001215280"/>
    </source>
</evidence>
<comment type="caution">
    <text evidence="1">The sequence shown here is derived from an EMBL/GenBank/DDBJ whole genome shotgun (WGS) entry which is preliminary data.</text>
</comment>
<dbReference type="AlphaFoldDB" id="A0AAD7K4B5"/>
<keyword evidence="2" id="KW-1185">Reference proteome</keyword>
<sequence>MSQGTESGASHRSETHRSLRIPEVVNQICSQLDSVPGAGAATLATLARTSSLFHDAALDALWSRQNTLMNLIYCLPSDLFEYQDLRFLFGTGLLTINRPIIASDWGRVLKYSGRVKCLKLTQDREPNLLSFFQALRLCVPGDYLLPNLQVLLWGFSDANSIFIIAKSLLPFIDLFLGPRIISIGIGSLNRKAHYSLLPDIARRYPALTGVGIGTDDEDDGEEYYEEDDESPRVRRIPPADQLSAFVRALTHAENLAVGMLDLPALMHVGKLETLRSLAAELPPSVSFPPEHRLRALFPCLHVGIIKINKGDILSLTQFVRTWNSPRLEYFNVEFKGDDRRNFTGSLFQQRTEELNHLLGEHCIPDSLRTFRFHISDGWRDRGSFVYPGHLLRPLSCFSNLVSVSIGVLHGFDIDDVVLSDLARAWPHLQELSLATEKHESTPRATLCGLQALAQHCAKLRTVEITFDATNVPPVTTDEPQIVQRNLVSLNVAFSPIAAAFPVARYLSGTFVNLKEIETHFASQYQSKWTEVGDILELIEVRADERARERNSALQNAASATAPITLEPSSSQLPL</sequence>
<organism evidence="1 2">
    <name type="scientific">Mycena maculata</name>
    <dbReference type="NCBI Taxonomy" id="230809"/>
    <lineage>
        <taxon>Eukaryota</taxon>
        <taxon>Fungi</taxon>
        <taxon>Dikarya</taxon>
        <taxon>Basidiomycota</taxon>
        <taxon>Agaricomycotina</taxon>
        <taxon>Agaricomycetes</taxon>
        <taxon>Agaricomycetidae</taxon>
        <taxon>Agaricales</taxon>
        <taxon>Marasmiineae</taxon>
        <taxon>Mycenaceae</taxon>
        <taxon>Mycena</taxon>
    </lineage>
</organism>
<gene>
    <name evidence="1" type="ORF">DFH07DRAFT_936793</name>
</gene>
<accession>A0AAD7K4B5</accession>
<proteinExistence type="predicted"/>
<protein>
    <recommendedName>
        <fullName evidence="3">F-box domain-containing protein</fullName>
    </recommendedName>
</protein>